<feature type="transmembrane region" description="Helical" evidence="8">
    <location>
        <begin position="12"/>
        <end position="44"/>
    </location>
</feature>
<keyword evidence="3" id="KW-0997">Cell inner membrane</keyword>
<keyword evidence="2" id="KW-1003">Cell membrane</keyword>
<comment type="similarity">
    <text evidence="7">Belongs to the ThrE exporter (TC 2.A.79) family.</text>
</comment>
<evidence type="ECO:0000313" key="10">
    <source>
        <dbReference type="EMBL" id="UYM17552.1"/>
    </source>
</evidence>
<keyword evidence="6 8" id="KW-0472">Membrane</keyword>
<evidence type="ECO:0000256" key="4">
    <source>
        <dbReference type="ARBA" id="ARBA00022692"/>
    </source>
</evidence>
<name>A0ABY6GY93_9GAMM</name>
<evidence type="ECO:0000256" key="2">
    <source>
        <dbReference type="ARBA" id="ARBA00022475"/>
    </source>
</evidence>
<dbReference type="RefSeq" id="WP_262600170.1">
    <property type="nucleotide sequence ID" value="NZ_CP103300.1"/>
</dbReference>
<gene>
    <name evidence="10" type="ORF">NX720_06450</name>
</gene>
<dbReference type="Pfam" id="PF12821">
    <property type="entry name" value="ThrE_2"/>
    <property type="match status" value="1"/>
</dbReference>
<reference evidence="10" key="1">
    <citation type="submission" date="2022-10" db="EMBL/GenBank/DDBJ databases">
        <title>Completed Genome Sequence of two octocoral isolated bacterium, Endozoicomonas euniceicola EF212T and Endozoicomonas gorgoniicola PS125T.</title>
        <authorList>
            <person name="Chiou Y.-J."/>
            <person name="Chen Y.-H."/>
        </authorList>
    </citation>
    <scope>NUCLEOTIDE SEQUENCE</scope>
    <source>
        <strain evidence="10">EF212</strain>
    </source>
</reference>
<evidence type="ECO:0000256" key="7">
    <source>
        <dbReference type="ARBA" id="ARBA00034125"/>
    </source>
</evidence>
<feature type="domain" description="Threonine/Serine exporter ThrE" evidence="9">
    <location>
        <begin position="10"/>
        <end position="145"/>
    </location>
</feature>
<feature type="transmembrane region" description="Helical" evidence="8">
    <location>
        <begin position="50"/>
        <end position="71"/>
    </location>
</feature>
<keyword evidence="11" id="KW-1185">Reference proteome</keyword>
<proteinExistence type="inferred from homology"/>
<evidence type="ECO:0000259" key="9">
    <source>
        <dbReference type="Pfam" id="PF12821"/>
    </source>
</evidence>
<evidence type="ECO:0000256" key="5">
    <source>
        <dbReference type="ARBA" id="ARBA00022989"/>
    </source>
</evidence>
<dbReference type="PANTHER" id="PTHR34390">
    <property type="entry name" value="UPF0442 PROTEIN YJJB-RELATED"/>
    <property type="match status" value="1"/>
</dbReference>
<comment type="subcellular location">
    <subcellularLocation>
        <location evidence="1">Cell membrane</location>
        <topology evidence="1">Multi-pass membrane protein</topology>
    </subcellularLocation>
</comment>
<organism evidence="10 11">
    <name type="scientific">Endozoicomonas euniceicola</name>
    <dbReference type="NCBI Taxonomy" id="1234143"/>
    <lineage>
        <taxon>Bacteria</taxon>
        <taxon>Pseudomonadati</taxon>
        <taxon>Pseudomonadota</taxon>
        <taxon>Gammaproteobacteria</taxon>
        <taxon>Oceanospirillales</taxon>
        <taxon>Endozoicomonadaceae</taxon>
        <taxon>Endozoicomonas</taxon>
    </lineage>
</organism>
<evidence type="ECO:0000256" key="1">
    <source>
        <dbReference type="ARBA" id="ARBA00004651"/>
    </source>
</evidence>
<dbReference type="InterPro" id="IPR050539">
    <property type="entry name" value="ThrE_Dicarb/AminoAcid_Exp"/>
</dbReference>
<evidence type="ECO:0000256" key="3">
    <source>
        <dbReference type="ARBA" id="ARBA00022519"/>
    </source>
</evidence>
<dbReference type="InterPro" id="IPR024528">
    <property type="entry name" value="ThrE_2"/>
</dbReference>
<evidence type="ECO:0000256" key="6">
    <source>
        <dbReference type="ARBA" id="ARBA00023136"/>
    </source>
</evidence>
<dbReference type="Proteomes" id="UP001163255">
    <property type="component" value="Chromosome"/>
</dbReference>
<keyword evidence="5 8" id="KW-1133">Transmembrane helix</keyword>
<dbReference type="EMBL" id="CP103300">
    <property type="protein sequence ID" value="UYM17552.1"/>
    <property type="molecule type" value="Genomic_DNA"/>
</dbReference>
<feature type="transmembrane region" description="Helical" evidence="8">
    <location>
        <begin position="83"/>
        <end position="106"/>
    </location>
</feature>
<keyword evidence="4 8" id="KW-0812">Transmembrane</keyword>
<accession>A0ABY6GY93</accession>
<sequence>MTGWILLERCLWAAMAALGFATLFTVPLRAFWVVASLAVIGYALRSAGMIFGLNLVIATLIASCSIGVLAIQAAHWVHTPTTVFMAPAVIPMVPGVFAYRTMMGLLEISSTQSAPLELLSTTAHNGLTASFTLLSLAIGVSLPSLLFRNKSVKEIRFFKSLKVW</sequence>
<evidence type="ECO:0000256" key="8">
    <source>
        <dbReference type="SAM" id="Phobius"/>
    </source>
</evidence>
<evidence type="ECO:0000313" key="11">
    <source>
        <dbReference type="Proteomes" id="UP001163255"/>
    </source>
</evidence>
<protein>
    <submittedName>
        <fullName evidence="10">Threonine/serine exporter family protein</fullName>
    </submittedName>
</protein>
<feature type="transmembrane region" description="Helical" evidence="8">
    <location>
        <begin position="126"/>
        <end position="147"/>
    </location>
</feature>
<dbReference type="PANTHER" id="PTHR34390:SF1">
    <property type="entry name" value="SUCCINATE TRANSPORTER SUBUNIT YJJB-RELATED"/>
    <property type="match status" value="1"/>
</dbReference>